<reference evidence="11 12" key="1">
    <citation type="journal article" date="2019" name="Sci. Rep.">
        <title>Orb-weaving spider Araneus ventricosus genome elucidates the spidroin gene catalogue.</title>
        <authorList>
            <person name="Kono N."/>
            <person name="Nakamura H."/>
            <person name="Ohtoshi R."/>
            <person name="Moran D.A.P."/>
            <person name="Shinohara A."/>
            <person name="Yoshida Y."/>
            <person name="Fujiwara M."/>
            <person name="Mori M."/>
            <person name="Tomita M."/>
            <person name="Arakawa K."/>
        </authorList>
    </citation>
    <scope>NUCLEOTIDE SEQUENCE [LARGE SCALE GENOMIC DNA]</scope>
</reference>
<dbReference type="FunFam" id="3.30.70.270:FF:000020">
    <property type="entry name" value="Transposon Tf2-6 polyprotein-like Protein"/>
    <property type="match status" value="1"/>
</dbReference>
<dbReference type="SUPFAM" id="SSF56672">
    <property type="entry name" value="DNA/RNA polymerases"/>
    <property type="match status" value="1"/>
</dbReference>
<dbReference type="InterPro" id="IPR000477">
    <property type="entry name" value="RT_dom"/>
</dbReference>
<dbReference type="InterPro" id="IPR050951">
    <property type="entry name" value="Retrovirus_Pol_polyprotein"/>
</dbReference>
<keyword evidence="8" id="KW-0695">RNA-directed DNA polymerase</keyword>
<keyword evidence="7" id="KW-0378">Hydrolase</keyword>
<feature type="non-terminal residue" evidence="11">
    <location>
        <position position="433"/>
    </location>
</feature>
<evidence type="ECO:0000256" key="3">
    <source>
        <dbReference type="ARBA" id="ARBA00022679"/>
    </source>
</evidence>
<dbReference type="GO" id="GO:0006508">
    <property type="term" value="P:proteolysis"/>
    <property type="evidence" value="ECO:0007669"/>
    <property type="project" value="UniProtKB-KW"/>
</dbReference>
<dbReference type="Pfam" id="PF17919">
    <property type="entry name" value="RT_RNaseH_2"/>
    <property type="match status" value="1"/>
</dbReference>
<evidence type="ECO:0000256" key="4">
    <source>
        <dbReference type="ARBA" id="ARBA00022695"/>
    </source>
</evidence>
<evidence type="ECO:0000256" key="1">
    <source>
        <dbReference type="ARBA" id="ARBA00012493"/>
    </source>
</evidence>
<feature type="domain" description="Reverse transcriptase" evidence="10">
    <location>
        <begin position="71"/>
        <end position="250"/>
    </location>
</feature>
<keyword evidence="4" id="KW-0548">Nucleotidyltransferase</keyword>
<dbReference type="Pfam" id="PF00078">
    <property type="entry name" value="RVT_1"/>
    <property type="match status" value="1"/>
</dbReference>
<keyword evidence="2" id="KW-0645">Protease</keyword>
<name>A0A4Y2GLA9_ARAVE</name>
<dbReference type="CDD" id="cd09274">
    <property type="entry name" value="RNase_HI_RT_Ty3"/>
    <property type="match status" value="1"/>
</dbReference>
<evidence type="ECO:0000256" key="7">
    <source>
        <dbReference type="ARBA" id="ARBA00022801"/>
    </source>
</evidence>
<dbReference type="FunFam" id="3.10.10.10:FF:000002">
    <property type="entry name" value="Retrovirus-related Pol polyprotein from transposon 17.6-like protein"/>
    <property type="match status" value="1"/>
</dbReference>
<keyword evidence="6" id="KW-0255">Endonuclease</keyword>
<dbReference type="Gene3D" id="3.30.70.270">
    <property type="match status" value="2"/>
</dbReference>
<dbReference type="InterPro" id="IPR041577">
    <property type="entry name" value="RT_RNaseH_2"/>
</dbReference>
<dbReference type="GO" id="GO:0008233">
    <property type="term" value="F:peptidase activity"/>
    <property type="evidence" value="ECO:0007669"/>
    <property type="project" value="UniProtKB-KW"/>
</dbReference>
<keyword evidence="9" id="KW-0511">Multifunctional enzyme</keyword>
<keyword evidence="3" id="KW-0808">Transferase</keyword>
<dbReference type="PROSITE" id="PS50878">
    <property type="entry name" value="RT_POL"/>
    <property type="match status" value="1"/>
</dbReference>
<evidence type="ECO:0000256" key="2">
    <source>
        <dbReference type="ARBA" id="ARBA00022670"/>
    </source>
</evidence>
<keyword evidence="5" id="KW-0540">Nuclease</keyword>
<evidence type="ECO:0000256" key="9">
    <source>
        <dbReference type="ARBA" id="ARBA00023268"/>
    </source>
</evidence>
<evidence type="ECO:0000256" key="8">
    <source>
        <dbReference type="ARBA" id="ARBA00022918"/>
    </source>
</evidence>
<evidence type="ECO:0000313" key="12">
    <source>
        <dbReference type="Proteomes" id="UP000499080"/>
    </source>
</evidence>
<dbReference type="GO" id="GO:0003964">
    <property type="term" value="F:RNA-directed DNA polymerase activity"/>
    <property type="evidence" value="ECO:0007669"/>
    <property type="project" value="UniProtKB-KW"/>
</dbReference>
<dbReference type="OrthoDB" id="6513132at2759"/>
<accession>A0A4Y2GLA9</accession>
<dbReference type="Proteomes" id="UP000499080">
    <property type="component" value="Unassembled WGS sequence"/>
</dbReference>
<organism evidence="11 12">
    <name type="scientific">Araneus ventricosus</name>
    <name type="common">Orbweaver spider</name>
    <name type="synonym">Epeira ventricosa</name>
    <dbReference type="NCBI Taxonomy" id="182803"/>
    <lineage>
        <taxon>Eukaryota</taxon>
        <taxon>Metazoa</taxon>
        <taxon>Ecdysozoa</taxon>
        <taxon>Arthropoda</taxon>
        <taxon>Chelicerata</taxon>
        <taxon>Arachnida</taxon>
        <taxon>Araneae</taxon>
        <taxon>Araneomorphae</taxon>
        <taxon>Entelegynae</taxon>
        <taxon>Araneoidea</taxon>
        <taxon>Araneidae</taxon>
        <taxon>Araneus</taxon>
    </lineage>
</organism>
<protein>
    <recommendedName>
        <fullName evidence="1">RNA-directed DNA polymerase</fullName>
        <ecNumber evidence="1">2.7.7.49</ecNumber>
    </recommendedName>
</protein>
<evidence type="ECO:0000259" key="10">
    <source>
        <dbReference type="PROSITE" id="PS50878"/>
    </source>
</evidence>
<proteinExistence type="predicted"/>
<dbReference type="PANTHER" id="PTHR37984:SF5">
    <property type="entry name" value="PROTEIN NYNRIN-LIKE"/>
    <property type="match status" value="1"/>
</dbReference>
<dbReference type="EMBL" id="BGPR01254821">
    <property type="protein sequence ID" value="GBM53485.1"/>
    <property type="molecule type" value="Genomic_DNA"/>
</dbReference>
<dbReference type="FunFam" id="3.10.10.10:FF:000007">
    <property type="entry name" value="Retrovirus-related Pol polyprotein from transposon 17.6-like Protein"/>
    <property type="match status" value="1"/>
</dbReference>
<evidence type="ECO:0000256" key="6">
    <source>
        <dbReference type="ARBA" id="ARBA00022759"/>
    </source>
</evidence>
<dbReference type="Gene3D" id="3.10.10.10">
    <property type="entry name" value="HIV Type 1 Reverse Transcriptase, subunit A, domain 1"/>
    <property type="match status" value="1"/>
</dbReference>
<comment type="caution">
    <text evidence="11">The sequence shown here is derived from an EMBL/GenBank/DDBJ whole genome shotgun (WGS) entry which is preliminary data.</text>
</comment>
<dbReference type="AlphaFoldDB" id="A0A4Y2GLA9"/>
<dbReference type="GO" id="GO:0004519">
    <property type="term" value="F:endonuclease activity"/>
    <property type="evidence" value="ECO:0007669"/>
    <property type="project" value="UniProtKB-KW"/>
</dbReference>
<dbReference type="PANTHER" id="PTHR37984">
    <property type="entry name" value="PROTEIN CBG26694"/>
    <property type="match status" value="1"/>
</dbReference>
<dbReference type="CDD" id="cd01647">
    <property type="entry name" value="RT_LTR"/>
    <property type="match status" value="1"/>
</dbReference>
<evidence type="ECO:0000313" key="11">
    <source>
        <dbReference type="EMBL" id="GBM53485.1"/>
    </source>
</evidence>
<dbReference type="FunFam" id="3.10.20.370:FF:000001">
    <property type="entry name" value="Retrovirus-related Pol polyprotein from transposon 17.6-like protein"/>
    <property type="match status" value="1"/>
</dbReference>
<dbReference type="EC" id="2.7.7.49" evidence="1"/>
<sequence>MEEMAQRSGAVKSRLLDIFQRLPELFCTRPGMVAAVEHRIETGDAAPIYRHPYSLPKNKAEIVETQVQEMLDAGIIEQSDSPWAAPVVLVPKKDGSTRFCVDYRLLNNVTREDRYPLPLISVVLRNIGNACIWSTLDLQSGYWQIKIAPEHRSKTAFITPGGLYQFRVMPFGLRNAPGTFQRMVNHVLKPVLGNCCECYLDDIVIYSSSPEEHYQDVEKVLTLLHKAGLTLKPEKCHFFQRQLEFLGYLISEDGMRPQENKIRAVQEFPRPQRPKQIRQFLGLCSWHKAFIPHFSNIAAPLYHLTKKKQKWRWDLEEQRAFEQLKNCLTHAPVLALPKEDAALELYTDASDVGLGAELGQRLSDGTYQVLTYASRILRPPEKNYSATEKECLALVWACERLRIFLSRPFQVFTDHAALGWLQTKKELKGRLAR</sequence>
<dbReference type="InterPro" id="IPR043502">
    <property type="entry name" value="DNA/RNA_pol_sf"/>
</dbReference>
<evidence type="ECO:0000256" key="5">
    <source>
        <dbReference type="ARBA" id="ARBA00022722"/>
    </source>
</evidence>
<dbReference type="InterPro" id="IPR043128">
    <property type="entry name" value="Rev_trsase/Diguanyl_cyclase"/>
</dbReference>
<keyword evidence="12" id="KW-1185">Reference proteome</keyword>
<gene>
    <name evidence="11" type="primary">pol_3355</name>
    <name evidence="11" type="ORF">AVEN_124756_1</name>
</gene>